<evidence type="ECO:0000256" key="2">
    <source>
        <dbReference type="SAM" id="SignalP"/>
    </source>
</evidence>
<name>A0A6A3NKE4_9STRA</name>
<dbReference type="AlphaFoldDB" id="A0A6A3NKE4"/>
<evidence type="ECO:0000313" key="6">
    <source>
        <dbReference type="Proteomes" id="UP000429607"/>
    </source>
</evidence>
<comment type="caution">
    <text evidence="3">The sequence shown here is derived from an EMBL/GenBank/DDBJ whole genome shotgun (WGS) entry which is preliminary data.</text>
</comment>
<feature type="signal peptide" evidence="2">
    <location>
        <begin position="1"/>
        <end position="19"/>
    </location>
</feature>
<evidence type="ECO:0000313" key="7">
    <source>
        <dbReference type="Proteomes" id="UP000434957"/>
    </source>
</evidence>
<evidence type="ECO:0000313" key="3">
    <source>
        <dbReference type="EMBL" id="KAE9041472.1"/>
    </source>
</evidence>
<accession>A0A6A3NKE4</accession>
<keyword evidence="2" id="KW-0732">Signal</keyword>
<dbReference type="OrthoDB" id="160565at2759"/>
<evidence type="ECO:0000313" key="5">
    <source>
        <dbReference type="EMBL" id="KAE9352321.1"/>
    </source>
</evidence>
<dbReference type="Proteomes" id="UP000435112">
    <property type="component" value="Unassembled WGS sequence"/>
</dbReference>
<dbReference type="Proteomes" id="UP000434957">
    <property type="component" value="Unassembled WGS sequence"/>
</dbReference>
<gene>
    <name evidence="4" type="ORF">PR001_g3217</name>
    <name evidence="3" type="ORF">PR002_g4434</name>
    <name evidence="5" type="ORF">PR003_g4439</name>
</gene>
<feature type="region of interest" description="Disordered" evidence="1">
    <location>
        <begin position="220"/>
        <end position="249"/>
    </location>
</feature>
<dbReference type="EMBL" id="QXFV01000118">
    <property type="protein sequence ID" value="KAE9049546.1"/>
    <property type="molecule type" value="Genomic_DNA"/>
</dbReference>
<proteinExistence type="predicted"/>
<evidence type="ECO:0000256" key="1">
    <source>
        <dbReference type="SAM" id="MobiDB-lite"/>
    </source>
</evidence>
<dbReference type="Proteomes" id="UP000429607">
    <property type="component" value="Unassembled WGS sequence"/>
</dbReference>
<dbReference type="EMBL" id="QXFU01000172">
    <property type="protein sequence ID" value="KAE9041472.1"/>
    <property type="molecule type" value="Genomic_DNA"/>
</dbReference>
<protein>
    <submittedName>
        <fullName evidence="3">Uncharacterized protein</fullName>
    </submittedName>
</protein>
<dbReference type="EMBL" id="QXFT01000168">
    <property type="protein sequence ID" value="KAE9352321.1"/>
    <property type="molecule type" value="Genomic_DNA"/>
</dbReference>
<reference evidence="6 8" key="1">
    <citation type="submission" date="2018-09" db="EMBL/GenBank/DDBJ databases">
        <title>Genomic investigation of the strawberry pathogen Phytophthora fragariae indicates pathogenicity is determined by transcriptional variation in three key races.</title>
        <authorList>
            <person name="Adams T.M."/>
            <person name="Armitage A.D."/>
            <person name="Sobczyk M.K."/>
            <person name="Bates H.J."/>
            <person name="Dunwell J.M."/>
            <person name="Nellist C.F."/>
            <person name="Harrison R.J."/>
        </authorList>
    </citation>
    <scope>NUCLEOTIDE SEQUENCE [LARGE SCALE GENOMIC DNA]</scope>
    <source>
        <strain evidence="4 6">SCRP249</strain>
        <strain evidence="3 8">SCRP324</strain>
        <strain evidence="5 7">SCRP333</strain>
    </source>
</reference>
<keyword evidence="7" id="KW-1185">Reference proteome</keyword>
<sequence length="279" mass="30323">MARTFSFFLVLLAASPTLGDRNVDCDDGESLDMSCDVILPKVDPDELSYVMCGSGNVLFAMRAGCYLCVDADTCVGLGSPMKINAGKANANAQVLPKANGNDISVLLQDQADHTPDEAAYEQVTAIANANLAGAAVQVEDTRAIDSVKRPEEVSNWWFSLPGGLALVALGMAIHNRMPSRRHGFQRLQDNRQASSPLFQENINPFCNTAIDEDVAIETAGHFQGDPSNSESEEAQFLPSAELEEDEVTQAESEAIKRAVLLHIKEFDEEEDEDEEEVEI</sequence>
<feature type="chain" id="PRO_5036165377" evidence="2">
    <location>
        <begin position="20"/>
        <end position="279"/>
    </location>
</feature>
<evidence type="ECO:0000313" key="4">
    <source>
        <dbReference type="EMBL" id="KAE9049546.1"/>
    </source>
</evidence>
<evidence type="ECO:0000313" key="8">
    <source>
        <dbReference type="Proteomes" id="UP000435112"/>
    </source>
</evidence>
<organism evidence="3 8">
    <name type="scientific">Phytophthora rubi</name>
    <dbReference type="NCBI Taxonomy" id="129364"/>
    <lineage>
        <taxon>Eukaryota</taxon>
        <taxon>Sar</taxon>
        <taxon>Stramenopiles</taxon>
        <taxon>Oomycota</taxon>
        <taxon>Peronosporomycetes</taxon>
        <taxon>Peronosporales</taxon>
        <taxon>Peronosporaceae</taxon>
        <taxon>Phytophthora</taxon>
    </lineage>
</organism>